<evidence type="ECO:0000256" key="1">
    <source>
        <dbReference type="ARBA" id="ARBA00006739"/>
    </source>
</evidence>
<dbReference type="Gene3D" id="3.90.550.10">
    <property type="entry name" value="Spore Coat Polysaccharide Biosynthesis Protein SpsA, Chain A"/>
    <property type="match status" value="1"/>
</dbReference>
<dbReference type="InterPro" id="IPR050834">
    <property type="entry name" value="Glycosyltransf_2"/>
</dbReference>
<dbReference type="PANTHER" id="PTHR43685">
    <property type="entry name" value="GLYCOSYLTRANSFERASE"/>
    <property type="match status" value="1"/>
</dbReference>
<evidence type="ECO:0000256" key="4">
    <source>
        <dbReference type="SAM" id="MobiDB-lite"/>
    </source>
</evidence>
<comment type="caution">
    <text evidence="6">The sequence shown here is derived from an EMBL/GenBank/DDBJ whole genome shotgun (WGS) entry which is preliminary data.</text>
</comment>
<dbReference type="Proteomes" id="UP000233722">
    <property type="component" value="Unassembled WGS sequence"/>
</dbReference>
<protein>
    <submittedName>
        <fullName evidence="6">Glycosyltransferase</fullName>
    </submittedName>
</protein>
<evidence type="ECO:0000256" key="3">
    <source>
        <dbReference type="ARBA" id="ARBA00022679"/>
    </source>
</evidence>
<dbReference type="GO" id="GO:0016757">
    <property type="term" value="F:glycosyltransferase activity"/>
    <property type="evidence" value="ECO:0007669"/>
    <property type="project" value="UniProtKB-KW"/>
</dbReference>
<feature type="compositionally biased region" description="Acidic residues" evidence="4">
    <location>
        <begin position="347"/>
        <end position="356"/>
    </location>
</feature>
<sequence length="356" mass="39863">MHIASSLCVVYDGTVKKSDQQPTRELPPFTLLMSVYGGNTLRELERAVQSGTIEQTLPPAQLVIVRDGPVPDDIQRYLDSLPSTMAVWFAVEHPDMPAPTVTVVPLEENHGLAHALNVGLEHCLYEYIARADCDDVSLPNRFATIIPQFVASSRTASHARADGPGNVDVLGSAIREFNDDEREPGQVRLLPAEGAELAKYARLQSPIHHPSVVFRKSAVIAAGGYPEDAGRFEDYMLWERMMLNHAQFLNVPEPLVLYRTNKEAYERRGGFSMFVEECRLQWRFMRDGFTTPWQFLRNVAVRAAYRLTPMAIRRRAYHAIVDKRNGALESAPEQPEPPKRGRHSAPDDSEDATSAS</sequence>
<dbReference type="AlphaFoldDB" id="A0A2N3QQ01"/>
<feature type="region of interest" description="Disordered" evidence="4">
    <location>
        <begin position="324"/>
        <end position="356"/>
    </location>
</feature>
<evidence type="ECO:0000313" key="6">
    <source>
        <dbReference type="EMBL" id="PKU93753.1"/>
    </source>
</evidence>
<accession>A0A2N3QQ01</accession>
<dbReference type="EMBL" id="PCHA01000032">
    <property type="protein sequence ID" value="PKU93753.1"/>
    <property type="molecule type" value="Genomic_DNA"/>
</dbReference>
<dbReference type="Pfam" id="PF00535">
    <property type="entry name" value="Glycos_transf_2"/>
    <property type="match status" value="1"/>
</dbReference>
<dbReference type="InterPro" id="IPR001173">
    <property type="entry name" value="Glyco_trans_2-like"/>
</dbReference>
<reference evidence="6 7" key="1">
    <citation type="submission" date="2017-10" db="EMBL/GenBank/DDBJ databases">
        <title>Bifidobacterium genomics.</title>
        <authorList>
            <person name="Lugli G.A."/>
            <person name="Milani C."/>
            <person name="Mancabelli L."/>
        </authorList>
    </citation>
    <scope>NUCLEOTIDE SEQUENCE [LARGE SCALE GENOMIC DNA]</scope>
    <source>
        <strain evidence="6 7">1747B</strain>
    </source>
</reference>
<name>A0A2N3QQ01_9BIFI</name>
<gene>
    <name evidence="6" type="ORF">CQR45_1534</name>
</gene>
<dbReference type="InterPro" id="IPR029044">
    <property type="entry name" value="Nucleotide-diphossugar_trans"/>
</dbReference>
<dbReference type="SUPFAM" id="SSF53448">
    <property type="entry name" value="Nucleotide-diphospho-sugar transferases"/>
    <property type="match status" value="1"/>
</dbReference>
<feature type="domain" description="Glycosyltransferase 2-like" evidence="5">
    <location>
        <begin position="46"/>
        <end position="151"/>
    </location>
</feature>
<keyword evidence="3 6" id="KW-0808">Transferase</keyword>
<evidence type="ECO:0000313" key="7">
    <source>
        <dbReference type="Proteomes" id="UP000233722"/>
    </source>
</evidence>
<keyword evidence="2" id="KW-0328">Glycosyltransferase</keyword>
<dbReference type="PANTHER" id="PTHR43685:SF5">
    <property type="entry name" value="GLYCOSYLTRANSFERASE EPSE-RELATED"/>
    <property type="match status" value="1"/>
</dbReference>
<evidence type="ECO:0000256" key="2">
    <source>
        <dbReference type="ARBA" id="ARBA00022676"/>
    </source>
</evidence>
<comment type="similarity">
    <text evidence="1">Belongs to the glycosyltransferase 2 family.</text>
</comment>
<evidence type="ECO:0000259" key="5">
    <source>
        <dbReference type="Pfam" id="PF00535"/>
    </source>
</evidence>
<proteinExistence type="inferred from homology"/>
<organism evidence="6 7">
    <name type="scientific">Bifidobacterium pseudolongum subsp. globosum</name>
    <dbReference type="NCBI Taxonomy" id="1690"/>
    <lineage>
        <taxon>Bacteria</taxon>
        <taxon>Bacillati</taxon>
        <taxon>Actinomycetota</taxon>
        <taxon>Actinomycetes</taxon>
        <taxon>Bifidobacteriales</taxon>
        <taxon>Bifidobacteriaceae</taxon>
        <taxon>Bifidobacterium</taxon>
    </lineage>
</organism>